<dbReference type="VEuPathDB" id="TrichDB:TVAGG3_0261220"/>
<dbReference type="FunFam" id="3.20.20.10:FF:000008">
    <property type="entry name" value="Ornithine decarboxylase"/>
    <property type="match status" value="1"/>
</dbReference>
<keyword evidence="3 9" id="KW-0663">Pyridoxal phosphate</keyword>
<dbReference type="SUPFAM" id="SSF51419">
    <property type="entry name" value="PLP-binding barrel"/>
    <property type="match status" value="1"/>
</dbReference>
<dbReference type="AlphaFoldDB" id="A2DZQ0"/>
<dbReference type="PANTHER" id="PTHR11482">
    <property type="entry name" value="ARGININE/DIAMINOPIMELATE/ORNITHINE DECARBOXYLASE"/>
    <property type="match status" value="1"/>
</dbReference>
<dbReference type="GO" id="GO:0005737">
    <property type="term" value="C:cytoplasm"/>
    <property type="evidence" value="ECO:0000318"/>
    <property type="project" value="GO_Central"/>
</dbReference>
<dbReference type="CDD" id="cd00622">
    <property type="entry name" value="PLPDE_III_ODC"/>
    <property type="match status" value="1"/>
</dbReference>
<sequence length="397" mass="45325">MHHVAPHDNFTIIKNLDNTVQKCLEQMDNDQAFWIADFNRIRRSLALWEENLSRLHIHYAMKCCDEPELLKFLADRGVAYDCASEDEIRRILALGVDANRIVFAHPIKSIDSIKYAKENGVTRLVYDTESELRKILRYYPEAEVFLRIKPRFTHAKIQLSNKFGADPKEVPKLMQLASELGANFIGFSFHVGSLCDDITTFRVALEYVAELKAKAEQLGLNVSFIDIGGGFLPPSIKAKYTFAEIAEAINTAIDELFDGDEIEFLAEPGRFIASDFMDLVMPVICVKEHHDPDGDEQAVFIAEGIYGAFNALNYDHAEPHFLIRTEGASEGEMIKTRLWGQTCDSEDLVYEELSWPRLEVGDYLMIEKFGAYTYAPTSFFNGFMHHKVFHINEEDEE</sequence>
<reference evidence="11" key="2">
    <citation type="journal article" date="2007" name="Science">
        <title>Draft genome sequence of the sexually transmitted pathogen Trichomonas vaginalis.</title>
        <authorList>
            <person name="Carlton J.M."/>
            <person name="Hirt R.P."/>
            <person name="Silva J.C."/>
            <person name="Delcher A.L."/>
            <person name="Schatz M."/>
            <person name="Zhao Q."/>
            <person name="Wortman J.R."/>
            <person name="Bidwell S.L."/>
            <person name="Alsmark U.C.M."/>
            <person name="Besteiro S."/>
            <person name="Sicheritz-Ponten T."/>
            <person name="Noel C.J."/>
            <person name="Dacks J.B."/>
            <person name="Foster P.G."/>
            <person name="Simillion C."/>
            <person name="Van de Peer Y."/>
            <person name="Miranda-Saavedra D."/>
            <person name="Barton G.J."/>
            <person name="Westrop G.D."/>
            <person name="Mueller S."/>
            <person name="Dessi D."/>
            <person name="Fiori P.L."/>
            <person name="Ren Q."/>
            <person name="Paulsen I."/>
            <person name="Zhang H."/>
            <person name="Bastida-Corcuera F.D."/>
            <person name="Simoes-Barbosa A."/>
            <person name="Brown M.T."/>
            <person name="Hayes R.D."/>
            <person name="Mukherjee M."/>
            <person name="Okumura C.Y."/>
            <person name="Schneider R."/>
            <person name="Smith A.J."/>
            <person name="Vanacova S."/>
            <person name="Villalvazo M."/>
            <person name="Haas B.J."/>
            <person name="Pertea M."/>
            <person name="Feldblyum T.V."/>
            <person name="Utterback T.R."/>
            <person name="Shu C.L."/>
            <person name="Osoegawa K."/>
            <person name="de Jong P.J."/>
            <person name="Hrdy I."/>
            <person name="Horvathova L."/>
            <person name="Zubacova Z."/>
            <person name="Dolezal P."/>
            <person name="Malik S.B."/>
            <person name="Logsdon J.M. Jr."/>
            <person name="Henze K."/>
            <person name="Gupta A."/>
            <person name="Wang C.C."/>
            <person name="Dunne R.L."/>
            <person name="Upcroft J.A."/>
            <person name="Upcroft P."/>
            <person name="White O."/>
            <person name="Salzberg S.L."/>
            <person name="Tang P."/>
            <person name="Chiu C.-H."/>
            <person name="Lee Y.-S."/>
            <person name="Embley T.M."/>
            <person name="Coombs G.H."/>
            <person name="Mottram J.C."/>
            <person name="Tachezy J."/>
            <person name="Fraser-Liggett C.M."/>
            <person name="Johnson P.J."/>
        </authorList>
    </citation>
    <scope>NUCLEOTIDE SEQUENCE [LARGE SCALE GENOMIC DNA]</scope>
    <source>
        <strain evidence="11">G3</strain>
    </source>
</reference>
<dbReference type="PRINTS" id="PR01182">
    <property type="entry name" value="ORNDCRBXLASE"/>
</dbReference>
<feature type="modified residue" description="N6-(pyridoxal phosphate)lysine" evidence="9">
    <location>
        <position position="62"/>
    </location>
</feature>
<evidence type="ECO:0000256" key="1">
    <source>
        <dbReference type="ARBA" id="ARBA00001933"/>
    </source>
</evidence>
<evidence type="ECO:0000256" key="3">
    <source>
        <dbReference type="ARBA" id="ARBA00022898"/>
    </source>
</evidence>
<dbReference type="PANTHER" id="PTHR11482:SF6">
    <property type="entry name" value="ORNITHINE DECARBOXYLASE 1-RELATED"/>
    <property type="match status" value="1"/>
</dbReference>
<dbReference type="InterPro" id="IPR002433">
    <property type="entry name" value="Orn_de-COase"/>
</dbReference>
<evidence type="ECO:0000313" key="12">
    <source>
        <dbReference type="Proteomes" id="UP000001542"/>
    </source>
</evidence>
<dbReference type="OrthoDB" id="5034579at2759"/>
<feature type="active site" description="Proton donor" evidence="9">
    <location>
        <position position="343"/>
    </location>
</feature>
<evidence type="ECO:0000313" key="11">
    <source>
        <dbReference type="EMBL" id="EAY14118.1"/>
    </source>
</evidence>
<dbReference type="VEuPathDB" id="TrichDB:TVAG_351660"/>
<dbReference type="Proteomes" id="UP000001542">
    <property type="component" value="Unassembled WGS sequence"/>
</dbReference>
<dbReference type="STRING" id="5722.A2DZQ0"/>
<dbReference type="GO" id="GO:0004586">
    <property type="term" value="F:ornithine decarboxylase activity"/>
    <property type="evidence" value="ECO:0000318"/>
    <property type="project" value="GO_Central"/>
</dbReference>
<comment type="cofactor">
    <cofactor evidence="1 9">
        <name>pyridoxal 5'-phosphate</name>
        <dbReference type="ChEBI" id="CHEBI:597326"/>
    </cofactor>
</comment>
<dbReference type="Gene3D" id="2.40.37.10">
    <property type="entry name" value="Lyase, Ornithine Decarboxylase, Chain A, domain 1"/>
    <property type="match status" value="1"/>
</dbReference>
<organism evidence="11 12">
    <name type="scientific">Trichomonas vaginalis (strain ATCC PRA-98 / G3)</name>
    <dbReference type="NCBI Taxonomy" id="412133"/>
    <lineage>
        <taxon>Eukaryota</taxon>
        <taxon>Metamonada</taxon>
        <taxon>Parabasalia</taxon>
        <taxon>Trichomonadida</taxon>
        <taxon>Trichomonadidae</taxon>
        <taxon>Trichomonas</taxon>
    </lineage>
</organism>
<dbReference type="InterPro" id="IPR000183">
    <property type="entry name" value="Orn/DAP/Arg_de-COase"/>
</dbReference>
<dbReference type="SMR" id="A2DZQ0"/>
<dbReference type="PRINTS" id="PR01179">
    <property type="entry name" value="ODADCRBXLASE"/>
</dbReference>
<comment type="similarity">
    <text evidence="2">Belongs to the Orn/Lys/Arg decarboxylase class-II family.</text>
</comment>
<dbReference type="Pfam" id="PF02784">
    <property type="entry name" value="Orn_Arg_deC_N"/>
    <property type="match status" value="1"/>
</dbReference>
<evidence type="ECO:0000256" key="2">
    <source>
        <dbReference type="ARBA" id="ARBA00008872"/>
    </source>
</evidence>
<dbReference type="InterPro" id="IPR022653">
    <property type="entry name" value="De-COase2_pyr-phos_BS"/>
</dbReference>
<dbReference type="FunCoup" id="A2DZQ0">
    <property type="interactions" value="233"/>
</dbReference>
<proteinExistence type="inferred from homology"/>
<reference evidence="11" key="1">
    <citation type="submission" date="2006-10" db="EMBL/GenBank/DDBJ databases">
        <authorList>
            <person name="Amadeo P."/>
            <person name="Zhao Q."/>
            <person name="Wortman J."/>
            <person name="Fraser-Liggett C."/>
            <person name="Carlton J."/>
        </authorList>
    </citation>
    <scope>NUCLEOTIDE SEQUENCE</scope>
    <source>
        <strain evidence="11">G3</strain>
    </source>
</reference>
<dbReference type="EMBL" id="DS113275">
    <property type="protein sequence ID" value="EAY14118.1"/>
    <property type="molecule type" value="Genomic_DNA"/>
</dbReference>
<keyword evidence="12" id="KW-1185">Reference proteome</keyword>
<evidence type="ECO:0000256" key="5">
    <source>
        <dbReference type="ARBA" id="ARBA00034115"/>
    </source>
</evidence>
<evidence type="ECO:0000256" key="6">
    <source>
        <dbReference type="ARBA" id="ARBA00034138"/>
    </source>
</evidence>
<evidence type="ECO:0000256" key="8">
    <source>
        <dbReference type="ARBA" id="ARBA00049127"/>
    </source>
</evidence>
<evidence type="ECO:0000259" key="10">
    <source>
        <dbReference type="Pfam" id="PF02784"/>
    </source>
</evidence>
<dbReference type="KEGG" id="tva:4772106"/>
<comment type="catalytic activity">
    <reaction evidence="8">
        <text>L-ornithine + H(+) = putrescine + CO2</text>
        <dbReference type="Rhea" id="RHEA:22964"/>
        <dbReference type="ChEBI" id="CHEBI:15378"/>
        <dbReference type="ChEBI" id="CHEBI:16526"/>
        <dbReference type="ChEBI" id="CHEBI:46911"/>
        <dbReference type="ChEBI" id="CHEBI:326268"/>
        <dbReference type="EC" id="4.1.1.17"/>
    </reaction>
</comment>
<dbReference type="SUPFAM" id="SSF50621">
    <property type="entry name" value="Alanine racemase C-terminal domain-like"/>
    <property type="match status" value="1"/>
</dbReference>
<comment type="subunit">
    <text evidence="7">Homodimer. Only the dimer is catalytically active, as the active sites are constructed of residues from both monomers.</text>
</comment>
<gene>
    <name evidence="11" type="ORF">TVAG_351660</name>
</gene>
<dbReference type="PROSITE" id="PS00878">
    <property type="entry name" value="ODR_DC_2_1"/>
    <property type="match status" value="1"/>
</dbReference>
<comment type="pathway">
    <text evidence="5">Amine and polyamine biosynthesis; putrescine biosynthesis via L-ornithine pathway; putrescine from L-ornithine: step 1/1.</text>
</comment>
<dbReference type="EC" id="4.1.1.17" evidence="6"/>
<dbReference type="GO" id="GO:0033387">
    <property type="term" value="P:putrescine biosynthetic process from arginine, via ornithine"/>
    <property type="evidence" value="ECO:0000318"/>
    <property type="project" value="GO_Central"/>
</dbReference>
<evidence type="ECO:0000256" key="7">
    <source>
        <dbReference type="ARBA" id="ARBA00046672"/>
    </source>
</evidence>
<feature type="domain" description="Orn/DAP/Arg decarboxylase 2 N-terminal" evidence="10">
    <location>
        <begin position="40"/>
        <end position="273"/>
    </location>
</feature>
<name>A2DZQ0_TRIV3</name>
<dbReference type="InterPro" id="IPR022644">
    <property type="entry name" value="De-COase2_N"/>
</dbReference>
<keyword evidence="4" id="KW-0456">Lyase</keyword>
<protein>
    <recommendedName>
        <fullName evidence="6">ornithine decarboxylase</fullName>
        <ecNumber evidence="6">4.1.1.17</ecNumber>
    </recommendedName>
</protein>
<dbReference type="InterPro" id="IPR009006">
    <property type="entry name" value="Ala_racemase/Decarboxylase_C"/>
</dbReference>
<dbReference type="InParanoid" id="A2DZQ0"/>
<dbReference type="RefSeq" id="XP_001326341.1">
    <property type="nucleotide sequence ID" value="XM_001326306.1"/>
</dbReference>
<evidence type="ECO:0000256" key="9">
    <source>
        <dbReference type="PIRSR" id="PIRSR600183-50"/>
    </source>
</evidence>
<dbReference type="eggNOG" id="KOG0622">
    <property type="taxonomic scope" value="Eukaryota"/>
</dbReference>
<accession>A2DZQ0</accession>
<dbReference type="InterPro" id="IPR029066">
    <property type="entry name" value="PLP-binding_barrel"/>
</dbReference>
<dbReference type="Gene3D" id="3.20.20.10">
    <property type="entry name" value="Alanine racemase"/>
    <property type="match status" value="1"/>
</dbReference>
<evidence type="ECO:0000256" key="4">
    <source>
        <dbReference type="ARBA" id="ARBA00023239"/>
    </source>
</evidence>
<dbReference type="OMA" id="FTCYSVK"/>